<proteinExistence type="predicted"/>
<dbReference type="Proteomes" id="UP000217199">
    <property type="component" value="Unassembled WGS sequence"/>
</dbReference>
<dbReference type="STRING" id="2282107.A0A286U5S4"/>
<organism evidence="2 3">
    <name type="scientific">Pyrrhoderma noxium</name>
    <dbReference type="NCBI Taxonomy" id="2282107"/>
    <lineage>
        <taxon>Eukaryota</taxon>
        <taxon>Fungi</taxon>
        <taxon>Dikarya</taxon>
        <taxon>Basidiomycota</taxon>
        <taxon>Agaricomycotina</taxon>
        <taxon>Agaricomycetes</taxon>
        <taxon>Hymenochaetales</taxon>
        <taxon>Hymenochaetaceae</taxon>
        <taxon>Pyrrhoderma</taxon>
    </lineage>
</organism>
<dbReference type="SUPFAM" id="SSF56672">
    <property type="entry name" value="DNA/RNA polymerases"/>
    <property type="match status" value="1"/>
</dbReference>
<name>A0A286U5S4_9AGAM</name>
<dbReference type="CDD" id="cd09272">
    <property type="entry name" value="RNase_HI_RT_Ty1"/>
    <property type="match status" value="1"/>
</dbReference>
<dbReference type="AlphaFoldDB" id="A0A286U5S4"/>
<dbReference type="Pfam" id="PF07727">
    <property type="entry name" value="RVT_2"/>
    <property type="match status" value="1"/>
</dbReference>
<dbReference type="InParanoid" id="A0A286U5S4"/>
<dbReference type="EMBL" id="NBII01000011">
    <property type="protein sequence ID" value="PAV14928.1"/>
    <property type="molecule type" value="Genomic_DNA"/>
</dbReference>
<dbReference type="PANTHER" id="PTHR11439">
    <property type="entry name" value="GAG-POL-RELATED RETROTRANSPOSON"/>
    <property type="match status" value="1"/>
</dbReference>
<evidence type="ECO:0000313" key="2">
    <source>
        <dbReference type="EMBL" id="PAV14928.1"/>
    </source>
</evidence>
<comment type="caution">
    <text evidence="2">The sequence shown here is derived from an EMBL/GenBank/DDBJ whole genome shotgun (WGS) entry which is preliminary data.</text>
</comment>
<accession>A0A286U5S4</accession>
<dbReference type="PANTHER" id="PTHR11439:SF483">
    <property type="entry name" value="PEPTIDE SYNTHASE GLIP-LIKE, PUTATIVE (AFU_ORTHOLOGUE AFUA_3G12920)-RELATED"/>
    <property type="match status" value="1"/>
</dbReference>
<evidence type="ECO:0000259" key="1">
    <source>
        <dbReference type="Pfam" id="PF07727"/>
    </source>
</evidence>
<feature type="domain" description="Reverse transcriptase Ty1/copia-type" evidence="1">
    <location>
        <begin position="2"/>
        <end position="181"/>
    </location>
</feature>
<dbReference type="InterPro" id="IPR013103">
    <property type="entry name" value="RVT_2"/>
</dbReference>
<sequence>MALVAIEDLELISADISNAFLNGEIDHEVYMNMPEGSDILGLHKPGAGYVLKLLKALYGLKQAGRQWYKKLDSTLSSMGFNRIKVDHAIWVFKQGDIRIIVSAYVDDLMIATKKHSDAQKTLSQLSSHFKLRDLRPTSFILGVQVERDRSKYSLSLSQHQYIVDLLEHYHMSDCKPVDTSIDPNHQLSKKQCPTNEEERIKMYDYPYAQLIDSLMYLAICTHPDISFAVGKLGQFSSNPGIAHWKAAQHLSCYLQGTKSYKLTYTPDPSQTELFTSYTDVDFAGDRSTRRSTSRIVIKVGTDAVSWSSKLQGIVTLSTTKAKYIVAVTIG</sequence>
<evidence type="ECO:0000313" key="3">
    <source>
        <dbReference type="Proteomes" id="UP000217199"/>
    </source>
</evidence>
<dbReference type="OrthoDB" id="3344688at2759"/>
<gene>
    <name evidence="2" type="ORF">PNOK_0948100</name>
</gene>
<protein>
    <recommendedName>
        <fullName evidence="1">Reverse transcriptase Ty1/copia-type domain-containing protein</fullName>
    </recommendedName>
</protein>
<keyword evidence="3" id="KW-1185">Reference proteome</keyword>
<dbReference type="InterPro" id="IPR043502">
    <property type="entry name" value="DNA/RNA_pol_sf"/>
</dbReference>
<reference evidence="2 3" key="1">
    <citation type="journal article" date="2017" name="Mol. Ecol.">
        <title>Comparative and population genomic landscape of Phellinus noxius: A hypervariable fungus causing root rot in trees.</title>
        <authorList>
            <person name="Chung C.L."/>
            <person name="Lee T.J."/>
            <person name="Akiba M."/>
            <person name="Lee H.H."/>
            <person name="Kuo T.H."/>
            <person name="Liu D."/>
            <person name="Ke H.M."/>
            <person name="Yokoi T."/>
            <person name="Roa M.B."/>
            <person name="Lu M.J."/>
            <person name="Chang Y.Y."/>
            <person name="Ann P.J."/>
            <person name="Tsai J.N."/>
            <person name="Chen C.Y."/>
            <person name="Tzean S.S."/>
            <person name="Ota Y."/>
            <person name="Hattori T."/>
            <person name="Sahashi N."/>
            <person name="Liou R.F."/>
            <person name="Kikuchi T."/>
            <person name="Tsai I.J."/>
        </authorList>
    </citation>
    <scope>NUCLEOTIDE SEQUENCE [LARGE SCALE GENOMIC DNA]</scope>
    <source>
        <strain evidence="2 3">FFPRI411160</strain>
    </source>
</reference>